<dbReference type="Proteomes" id="UP001163603">
    <property type="component" value="Chromosome 4"/>
</dbReference>
<dbReference type="EMBL" id="CM047739">
    <property type="protein sequence ID" value="KAJ0042997.1"/>
    <property type="molecule type" value="Genomic_DNA"/>
</dbReference>
<organism evidence="1 2">
    <name type="scientific">Pistacia integerrima</name>
    <dbReference type="NCBI Taxonomy" id="434235"/>
    <lineage>
        <taxon>Eukaryota</taxon>
        <taxon>Viridiplantae</taxon>
        <taxon>Streptophyta</taxon>
        <taxon>Embryophyta</taxon>
        <taxon>Tracheophyta</taxon>
        <taxon>Spermatophyta</taxon>
        <taxon>Magnoliopsida</taxon>
        <taxon>eudicotyledons</taxon>
        <taxon>Gunneridae</taxon>
        <taxon>Pentapetalae</taxon>
        <taxon>rosids</taxon>
        <taxon>malvids</taxon>
        <taxon>Sapindales</taxon>
        <taxon>Anacardiaceae</taxon>
        <taxon>Pistacia</taxon>
    </lineage>
</organism>
<comment type="caution">
    <text evidence="1">The sequence shown here is derived from an EMBL/GenBank/DDBJ whole genome shotgun (WGS) entry which is preliminary data.</text>
</comment>
<protein>
    <submittedName>
        <fullName evidence="1">Uncharacterized protein</fullName>
    </submittedName>
</protein>
<gene>
    <name evidence="1" type="ORF">Pint_18225</name>
</gene>
<name>A0ACC0YWH9_9ROSI</name>
<proteinExistence type="predicted"/>
<keyword evidence="2" id="KW-1185">Reference proteome</keyword>
<evidence type="ECO:0000313" key="1">
    <source>
        <dbReference type="EMBL" id="KAJ0042997.1"/>
    </source>
</evidence>
<accession>A0ACC0YWH9</accession>
<reference evidence="2" key="1">
    <citation type="journal article" date="2023" name="G3 (Bethesda)">
        <title>Genome assembly and association tests identify interacting loci associated with vigor, precocity, and sex in interspecific pistachio rootstocks.</title>
        <authorList>
            <person name="Palmer W."/>
            <person name="Jacygrad E."/>
            <person name="Sagayaradj S."/>
            <person name="Cavanaugh K."/>
            <person name="Han R."/>
            <person name="Bertier L."/>
            <person name="Beede B."/>
            <person name="Kafkas S."/>
            <person name="Golino D."/>
            <person name="Preece J."/>
            <person name="Michelmore R."/>
        </authorList>
    </citation>
    <scope>NUCLEOTIDE SEQUENCE [LARGE SCALE GENOMIC DNA]</scope>
</reference>
<evidence type="ECO:0000313" key="2">
    <source>
        <dbReference type="Proteomes" id="UP001163603"/>
    </source>
</evidence>
<sequence length="63" mass="7081">MSTNPSVYAILLLFNDVIVSECLIYFPFLAAPQEIDEYELIDPVDILTPLEKSGFWEGVKATT</sequence>